<accession>A0A1S9T4U4</accession>
<protein>
    <submittedName>
        <fullName evidence="1">Glyoxalase</fullName>
    </submittedName>
</protein>
<evidence type="ECO:0000313" key="1">
    <source>
        <dbReference type="EMBL" id="OOR05034.1"/>
    </source>
</evidence>
<dbReference type="AlphaFoldDB" id="A0A1S9T4U4"/>
<proteinExistence type="predicted"/>
<organism evidence="1 2">
    <name type="scientific">Bacillus mycoides</name>
    <dbReference type="NCBI Taxonomy" id="1405"/>
    <lineage>
        <taxon>Bacteria</taxon>
        <taxon>Bacillati</taxon>
        <taxon>Bacillota</taxon>
        <taxon>Bacilli</taxon>
        <taxon>Bacillales</taxon>
        <taxon>Bacillaceae</taxon>
        <taxon>Bacillus</taxon>
        <taxon>Bacillus cereus group</taxon>
    </lineage>
</organism>
<dbReference type="EMBL" id="MUAI01000018">
    <property type="protein sequence ID" value="OOR05034.1"/>
    <property type="molecule type" value="Genomic_DNA"/>
</dbReference>
<comment type="caution">
    <text evidence="1">The sequence shown here is derived from an EMBL/GenBank/DDBJ whole genome shotgun (WGS) entry which is preliminary data.</text>
</comment>
<dbReference type="Proteomes" id="UP000190696">
    <property type="component" value="Unassembled WGS sequence"/>
</dbReference>
<reference evidence="1 2" key="1">
    <citation type="submission" date="2017-01" db="EMBL/GenBank/DDBJ databases">
        <title>Bacillus cereus isolates.</title>
        <authorList>
            <person name="Beno S.M."/>
        </authorList>
    </citation>
    <scope>NUCLEOTIDE SEQUENCE [LARGE SCALE GENOMIC DNA]</scope>
    <source>
        <strain evidence="1 2">FSL W7-1108</strain>
    </source>
</reference>
<name>A0A1S9T4U4_BACMY</name>
<evidence type="ECO:0000313" key="2">
    <source>
        <dbReference type="Proteomes" id="UP000190696"/>
    </source>
</evidence>
<sequence length="54" mass="6159">MEGEAAILEVDGDRIELLTPTNTITSPMARFINKKVLRNNVTPFYLCISHFLHK</sequence>
<gene>
    <name evidence="1" type="ORF">BW900_19025</name>
</gene>